<name>A0A067SAD9_GALM3</name>
<dbReference type="EMBL" id="KL142412">
    <property type="protein sequence ID" value="KDR67826.1"/>
    <property type="molecule type" value="Genomic_DNA"/>
</dbReference>
<proteinExistence type="predicted"/>
<accession>A0A067SAD9</accession>
<dbReference type="HOGENOM" id="CLU_2483531_0_0_1"/>
<evidence type="ECO:0000313" key="2">
    <source>
        <dbReference type="Proteomes" id="UP000027222"/>
    </source>
</evidence>
<evidence type="ECO:0000313" key="1">
    <source>
        <dbReference type="EMBL" id="KDR67826.1"/>
    </source>
</evidence>
<reference evidence="2" key="1">
    <citation type="journal article" date="2014" name="Proc. Natl. Acad. Sci. U.S.A.">
        <title>Extensive sampling of basidiomycete genomes demonstrates inadequacy of the white-rot/brown-rot paradigm for wood decay fungi.</title>
        <authorList>
            <person name="Riley R."/>
            <person name="Salamov A.A."/>
            <person name="Brown D.W."/>
            <person name="Nagy L.G."/>
            <person name="Floudas D."/>
            <person name="Held B.W."/>
            <person name="Levasseur A."/>
            <person name="Lombard V."/>
            <person name="Morin E."/>
            <person name="Otillar R."/>
            <person name="Lindquist E.A."/>
            <person name="Sun H."/>
            <person name="LaButti K.M."/>
            <person name="Schmutz J."/>
            <person name="Jabbour D."/>
            <person name="Luo H."/>
            <person name="Baker S.E."/>
            <person name="Pisabarro A.G."/>
            <person name="Walton J.D."/>
            <person name="Blanchette R.A."/>
            <person name="Henrissat B."/>
            <person name="Martin F."/>
            <person name="Cullen D."/>
            <person name="Hibbett D.S."/>
            <person name="Grigoriev I.V."/>
        </authorList>
    </citation>
    <scope>NUCLEOTIDE SEQUENCE [LARGE SCALE GENOMIC DNA]</scope>
    <source>
        <strain evidence="2">CBS 339.88</strain>
    </source>
</reference>
<gene>
    <name evidence="1" type="ORF">GALMADRAFT_231731</name>
</gene>
<protein>
    <submittedName>
        <fullName evidence="1">Uncharacterized protein</fullName>
    </submittedName>
</protein>
<dbReference type="AlphaFoldDB" id="A0A067SAD9"/>
<dbReference type="Proteomes" id="UP000027222">
    <property type="component" value="Unassembled WGS sequence"/>
</dbReference>
<sequence length="87" mass="9168">MNTQNLSATSTSSMYPISPLALDGATSRSVLLTDWSTDVHVIAASILRLGRRILTSSDCITGGGWSALFLPQCLSVLSYGINMSSTS</sequence>
<keyword evidence="2" id="KW-1185">Reference proteome</keyword>
<organism evidence="1 2">
    <name type="scientific">Galerina marginata (strain CBS 339.88)</name>
    <dbReference type="NCBI Taxonomy" id="685588"/>
    <lineage>
        <taxon>Eukaryota</taxon>
        <taxon>Fungi</taxon>
        <taxon>Dikarya</taxon>
        <taxon>Basidiomycota</taxon>
        <taxon>Agaricomycotina</taxon>
        <taxon>Agaricomycetes</taxon>
        <taxon>Agaricomycetidae</taxon>
        <taxon>Agaricales</taxon>
        <taxon>Agaricineae</taxon>
        <taxon>Strophariaceae</taxon>
        <taxon>Galerina</taxon>
    </lineage>
</organism>